<organism evidence="1 2">
    <name type="scientific">Candidatus Ventrousia excrementavium</name>
    <dbReference type="NCBI Taxonomy" id="2840961"/>
    <lineage>
        <taxon>Bacteria</taxon>
        <taxon>Bacillati</taxon>
        <taxon>Bacillota</taxon>
        <taxon>Clostridia</taxon>
        <taxon>Eubacteriales</taxon>
        <taxon>Clostridiaceae</taxon>
        <taxon>Clostridiaceae incertae sedis</taxon>
        <taxon>Candidatus Ventrousia</taxon>
    </lineage>
</organism>
<dbReference type="InterPro" id="IPR038369">
    <property type="entry name" value="SpoVAD_sf"/>
</dbReference>
<dbReference type="InterPro" id="IPR016039">
    <property type="entry name" value="Thiolase-like"/>
</dbReference>
<dbReference type="Pfam" id="PF07451">
    <property type="entry name" value="SpoVAD"/>
    <property type="match status" value="1"/>
</dbReference>
<gene>
    <name evidence="1" type="ORF">IAB67_03110</name>
</gene>
<reference evidence="1" key="2">
    <citation type="journal article" date="2021" name="PeerJ">
        <title>Extensive microbial diversity within the chicken gut microbiome revealed by metagenomics and culture.</title>
        <authorList>
            <person name="Gilroy R."/>
            <person name="Ravi A."/>
            <person name="Getino M."/>
            <person name="Pursley I."/>
            <person name="Horton D.L."/>
            <person name="Alikhan N.F."/>
            <person name="Baker D."/>
            <person name="Gharbi K."/>
            <person name="Hall N."/>
            <person name="Watson M."/>
            <person name="Adriaenssens E.M."/>
            <person name="Foster-Nyarko E."/>
            <person name="Jarju S."/>
            <person name="Secka A."/>
            <person name="Antonio M."/>
            <person name="Oren A."/>
            <person name="Chaudhuri R.R."/>
            <person name="La Ragione R."/>
            <person name="Hildebrand F."/>
            <person name="Pallen M.J."/>
        </authorList>
    </citation>
    <scope>NUCLEOTIDE SEQUENCE</scope>
    <source>
        <strain evidence="1">CHK191-8634</strain>
    </source>
</reference>
<sequence length="330" mass="35119">MSTVHFKNPVYIRSWAVCAGKKEGEGPLGDRFDVICPDGRYGEKSWEKAEMKMVTTAWQTALQKAGMTPSELDCALGGDLLNQCVSTSFGFRDSQIPFLGLYGACSTMAESLLLGSSLVAGGIQEHVLCTASSHFCSAERQYRYPLAYGGQRPPTAQWTASACGAVVLSTKKSGIRVTRAHIGTIYDPGVTDANNMGAAMAQSAYETLSAYFKDTGDKPTDYDIIVTGDLSTVGKQLVLDLFDGDGINMRPVYDDCGLMLYHGGQDVHAGASGCGCSAAVLGGYLLPALDKKLFRRILFCGTGALLSPITTTQGESIPGICHLVCLEAEE</sequence>
<protein>
    <submittedName>
        <fullName evidence="1">Stage V sporulation protein AD</fullName>
    </submittedName>
</protein>
<comment type="caution">
    <text evidence="1">The sequence shown here is derived from an EMBL/GenBank/DDBJ whole genome shotgun (WGS) entry which is preliminary data.</text>
</comment>
<dbReference type="Gene3D" id="3.40.47.40">
    <property type="entry name" value="Stage V sporulation protein AD"/>
    <property type="match status" value="1"/>
</dbReference>
<dbReference type="InterPro" id="IPR010894">
    <property type="entry name" value="SpoVAD"/>
</dbReference>
<dbReference type="GO" id="GO:0016746">
    <property type="term" value="F:acyltransferase activity"/>
    <property type="evidence" value="ECO:0007669"/>
    <property type="project" value="InterPro"/>
</dbReference>
<dbReference type="Proteomes" id="UP000824073">
    <property type="component" value="Unassembled WGS sequence"/>
</dbReference>
<accession>A0A9D1LKT1</accession>
<reference evidence="1" key="1">
    <citation type="submission" date="2020-10" db="EMBL/GenBank/DDBJ databases">
        <authorList>
            <person name="Gilroy R."/>
        </authorList>
    </citation>
    <scope>NUCLEOTIDE SEQUENCE</scope>
    <source>
        <strain evidence="1">CHK191-8634</strain>
    </source>
</reference>
<evidence type="ECO:0000313" key="2">
    <source>
        <dbReference type="Proteomes" id="UP000824073"/>
    </source>
</evidence>
<dbReference type="AlphaFoldDB" id="A0A9D1LKT1"/>
<name>A0A9D1LKT1_9CLOT</name>
<dbReference type="SUPFAM" id="SSF53901">
    <property type="entry name" value="Thiolase-like"/>
    <property type="match status" value="1"/>
</dbReference>
<proteinExistence type="predicted"/>
<dbReference type="EMBL" id="DVMR01000033">
    <property type="protein sequence ID" value="HIU43270.1"/>
    <property type="molecule type" value="Genomic_DNA"/>
</dbReference>
<dbReference type="NCBIfam" id="NF006160">
    <property type="entry name" value="PRK08304.1"/>
    <property type="match status" value="1"/>
</dbReference>
<dbReference type="PIRSF" id="PIRSF011570">
    <property type="entry name" value="SpoVAD"/>
    <property type="match status" value="1"/>
</dbReference>
<evidence type="ECO:0000313" key="1">
    <source>
        <dbReference type="EMBL" id="HIU43270.1"/>
    </source>
</evidence>